<feature type="compositionally biased region" description="Polar residues" evidence="1">
    <location>
        <begin position="402"/>
        <end position="429"/>
    </location>
</feature>
<reference evidence="4" key="1">
    <citation type="submission" date="2015-01" db="EMBL/GenBank/DDBJ databases">
        <title>The Genome Sequence of Cladophialophora bantiana CBS 173.52.</title>
        <authorList>
            <consortium name="The Broad Institute Genomics Platform"/>
            <person name="Cuomo C."/>
            <person name="de Hoog S."/>
            <person name="Gorbushina A."/>
            <person name="Stielow B."/>
            <person name="Teixiera M."/>
            <person name="Abouelleil A."/>
            <person name="Chapman S.B."/>
            <person name="Priest M."/>
            <person name="Young S.K."/>
            <person name="Wortman J."/>
            <person name="Nusbaum C."/>
            <person name="Birren B."/>
        </authorList>
    </citation>
    <scope>NUCLEOTIDE SEQUENCE [LARGE SCALE GENOMIC DNA]</scope>
    <source>
        <strain evidence="4">CBS 173.52</strain>
    </source>
</reference>
<feature type="region of interest" description="Disordered" evidence="1">
    <location>
        <begin position="218"/>
        <end position="291"/>
    </location>
</feature>
<evidence type="ECO:0000313" key="5">
    <source>
        <dbReference type="Proteomes" id="UP000053789"/>
    </source>
</evidence>
<feature type="region of interest" description="Disordered" evidence="1">
    <location>
        <begin position="360"/>
        <end position="429"/>
    </location>
</feature>
<dbReference type="Gene3D" id="1.10.510.10">
    <property type="entry name" value="Transferase(Phosphotransferase) domain 1"/>
    <property type="match status" value="1"/>
</dbReference>
<dbReference type="Proteomes" id="UP000053789">
    <property type="component" value="Unassembled WGS sequence"/>
</dbReference>
<dbReference type="VEuPathDB" id="FungiDB:Z519_04542"/>
<proteinExistence type="predicted"/>
<evidence type="ECO:0000259" key="2">
    <source>
        <dbReference type="Pfam" id="PF14479"/>
    </source>
</evidence>
<dbReference type="HOGENOM" id="CLU_367218_0_0_1"/>
<feature type="compositionally biased region" description="Basic and acidic residues" evidence="1">
    <location>
        <begin position="235"/>
        <end position="274"/>
    </location>
</feature>
<feature type="domain" description="DUF7580" evidence="3">
    <location>
        <begin position="519"/>
        <end position="753"/>
    </location>
</feature>
<dbReference type="GeneID" id="27697470"/>
<evidence type="ECO:0000256" key="1">
    <source>
        <dbReference type="SAM" id="MobiDB-lite"/>
    </source>
</evidence>
<keyword evidence="5" id="KW-1185">Reference proteome</keyword>
<organism evidence="4 5">
    <name type="scientific">Cladophialophora bantiana (strain ATCC 10958 / CBS 173.52 / CDC B-1940 / NIH 8579)</name>
    <name type="common">Xylohypha bantiana</name>
    <dbReference type="NCBI Taxonomy" id="1442370"/>
    <lineage>
        <taxon>Eukaryota</taxon>
        <taxon>Fungi</taxon>
        <taxon>Dikarya</taxon>
        <taxon>Ascomycota</taxon>
        <taxon>Pezizomycotina</taxon>
        <taxon>Eurotiomycetes</taxon>
        <taxon>Chaetothyriomycetidae</taxon>
        <taxon>Chaetothyriales</taxon>
        <taxon>Herpotrichiellaceae</taxon>
        <taxon>Cladophialophora</taxon>
    </lineage>
</organism>
<dbReference type="InterPro" id="IPR038305">
    <property type="entry name" value="HeLo_sf"/>
</dbReference>
<evidence type="ECO:0000259" key="3">
    <source>
        <dbReference type="Pfam" id="PF24476"/>
    </source>
</evidence>
<gene>
    <name evidence="4" type="ORF">Z519_04542</name>
</gene>
<dbReference type="InterPro" id="IPR011009">
    <property type="entry name" value="Kinase-like_dom_sf"/>
</dbReference>
<evidence type="ECO:0000313" key="4">
    <source>
        <dbReference type="EMBL" id="KIW94566.1"/>
    </source>
</evidence>
<dbReference type="AlphaFoldDB" id="A0A0D2EXE2"/>
<dbReference type="Pfam" id="PF24476">
    <property type="entry name" value="DUF7580"/>
    <property type="match status" value="1"/>
</dbReference>
<accession>A0A0D2EXE2</accession>
<dbReference type="InterPro" id="IPR056002">
    <property type="entry name" value="DUF7580"/>
</dbReference>
<dbReference type="Pfam" id="PF14479">
    <property type="entry name" value="HeLo"/>
    <property type="match status" value="1"/>
</dbReference>
<feature type="domain" description="Prion-inhibition and propagation HeLo" evidence="2">
    <location>
        <begin position="7"/>
        <end position="214"/>
    </location>
</feature>
<dbReference type="OrthoDB" id="1911848at2759"/>
<evidence type="ECO:0008006" key="6">
    <source>
        <dbReference type="Google" id="ProtNLM"/>
    </source>
</evidence>
<dbReference type="Gene3D" id="1.20.120.1020">
    <property type="entry name" value="Prion-inhibition and propagation, HeLo domain"/>
    <property type="match status" value="1"/>
</dbReference>
<feature type="compositionally biased region" description="Acidic residues" evidence="1">
    <location>
        <begin position="276"/>
        <end position="291"/>
    </location>
</feature>
<dbReference type="InterPro" id="IPR029498">
    <property type="entry name" value="HeLo_dom"/>
</dbReference>
<dbReference type="PANTHER" id="PTHR37542">
    <property type="entry name" value="HELO DOMAIN-CONTAINING PROTEIN-RELATED"/>
    <property type="match status" value="1"/>
</dbReference>
<dbReference type="SUPFAM" id="SSF56112">
    <property type="entry name" value="Protein kinase-like (PK-like)"/>
    <property type="match status" value="1"/>
</dbReference>
<sequence length="759" mass="85122">MDPISFAVTTASLASVLQTCLHGYRALNVALTSSDCSLTLSVRFRLEECRLYLWGRNWGLVQQLQDITSFKEGKGVSSAQPGSSTTAKQPYLTQSLDDIDAILEIPGLRGLVMEILGRIHDILEKWQKKMPKYATSTPAKPPDVPVSIVEAGQRQKSQIKDTSKSTSFVTKLRFAIKDKGVLEELLSNLTGFNDGLENLLPRIEKESLGRGLAGEFLSTINEDGPSKLQAVPSVTDKENKEEAKTARILSLRERNQTEKNESASSPEKSRRYGYGEDYDNNEGEDDEEELNELGLQSKAAFSSDPLRTRTSSWEIPLTDFQHLGELELDYHHAQTKKADFRGPENYVPLPRSCCLYQPTAPATDAADDSLTATPPKELPEGINKATPRDTAEDFSQGPASKGNHTASQKPLATTSSETTLVPPQTTENNTQSSPIVVLIEWRLQAAETSRSQLSKEELSARREHVVSLLHRTAVADEDFRVLDCLGYTLSAGYTPDGKRMPLVGFVYRYPSTATTNILPITLRTLLDEAYNSDNGATPSLEKRMQLAQSLAIALYQLQCAGWIHRKLSSYNILFFRNRTTGELDISRPFVSGWQYSRPDDQKYQPQSEYSGRGIGDLDMYVHPARLVSRSSKIPFPRFRRSYDIYSLGVVLLEIAFWEPIFVLGSEEDREQMKDFGPSDSGRRSRDWRNRYIEVTKREMAAEMGSTYRDVVLKCLQGLAMGLDEDFGQWSDIVTGFEEPGLEKDFFWEVVRPLGRLRVI</sequence>
<dbReference type="RefSeq" id="XP_016621235.1">
    <property type="nucleotide sequence ID" value="XM_016762288.1"/>
</dbReference>
<protein>
    <recommendedName>
        <fullName evidence="6">Protein kinase domain-containing protein</fullName>
    </recommendedName>
</protein>
<dbReference type="PANTHER" id="PTHR37542:SF3">
    <property type="entry name" value="PRION-INHIBITION AND PROPAGATION HELO DOMAIN-CONTAINING PROTEIN"/>
    <property type="match status" value="1"/>
</dbReference>
<dbReference type="EMBL" id="KN846985">
    <property type="protein sequence ID" value="KIW94566.1"/>
    <property type="molecule type" value="Genomic_DNA"/>
</dbReference>
<feature type="compositionally biased region" description="Low complexity" evidence="1">
    <location>
        <begin position="360"/>
        <end position="375"/>
    </location>
</feature>
<name>A0A0D2EXE2_CLAB1</name>